<evidence type="ECO:0000256" key="2">
    <source>
        <dbReference type="ARBA" id="ARBA00023315"/>
    </source>
</evidence>
<dbReference type="Gene3D" id="3.40.630.30">
    <property type="match status" value="1"/>
</dbReference>
<dbReference type="GO" id="GO:0008080">
    <property type="term" value="F:N-acetyltransferase activity"/>
    <property type="evidence" value="ECO:0007669"/>
    <property type="project" value="InterPro"/>
</dbReference>
<dbReference type="OrthoDB" id="9775804at2"/>
<keyword evidence="5" id="KW-1185">Reference proteome</keyword>
<gene>
    <name evidence="4" type="ORF">ESZ54_06355</name>
</gene>
<comment type="caution">
    <text evidence="4">The sequence shown here is derived from an EMBL/GenBank/DDBJ whole genome shotgun (WGS) entry which is preliminary data.</text>
</comment>
<dbReference type="GO" id="GO:0005737">
    <property type="term" value="C:cytoplasm"/>
    <property type="evidence" value="ECO:0007669"/>
    <property type="project" value="TreeGrafter"/>
</dbReference>
<evidence type="ECO:0000313" key="4">
    <source>
        <dbReference type="EMBL" id="THB61137.1"/>
    </source>
</evidence>
<dbReference type="EMBL" id="SDGV01000015">
    <property type="protein sequence ID" value="THB61137.1"/>
    <property type="molecule type" value="Genomic_DNA"/>
</dbReference>
<dbReference type="RefSeq" id="WP_136136832.1">
    <property type="nucleotide sequence ID" value="NZ_SDGV01000015.1"/>
</dbReference>
<dbReference type="PANTHER" id="PTHR43626:SF4">
    <property type="entry name" value="GCN5-RELATED N-ACETYLTRANSFERASE 2, CHLOROPLASTIC"/>
    <property type="match status" value="1"/>
</dbReference>
<evidence type="ECO:0000259" key="3">
    <source>
        <dbReference type="PROSITE" id="PS51186"/>
    </source>
</evidence>
<dbReference type="PANTHER" id="PTHR43626">
    <property type="entry name" value="ACYL-COA N-ACYLTRANSFERASE"/>
    <property type="match status" value="1"/>
</dbReference>
<dbReference type="AlphaFoldDB" id="A0A4S3B4E7"/>
<keyword evidence="2" id="KW-0012">Acyltransferase</keyword>
<proteinExistence type="predicted"/>
<dbReference type="SUPFAM" id="SSF55729">
    <property type="entry name" value="Acyl-CoA N-acyltransferases (Nat)"/>
    <property type="match status" value="1"/>
</dbReference>
<accession>A0A4S3B4E7</accession>
<feature type="domain" description="N-acetyltransferase" evidence="3">
    <location>
        <begin position="2"/>
        <end position="132"/>
    </location>
</feature>
<dbReference type="Pfam" id="PF00583">
    <property type="entry name" value="Acetyltransf_1"/>
    <property type="match status" value="1"/>
</dbReference>
<evidence type="ECO:0000256" key="1">
    <source>
        <dbReference type="ARBA" id="ARBA00022679"/>
    </source>
</evidence>
<dbReference type="PROSITE" id="PS51186">
    <property type="entry name" value="GNAT"/>
    <property type="match status" value="1"/>
</dbReference>
<protein>
    <submittedName>
        <fullName evidence="4">GNAT family N-acetyltransferase</fullName>
    </submittedName>
</protein>
<evidence type="ECO:0000313" key="5">
    <source>
        <dbReference type="Proteomes" id="UP000310506"/>
    </source>
</evidence>
<organism evidence="4 5">
    <name type="scientific">Vagococcus silagei</name>
    <dbReference type="NCBI Taxonomy" id="2508885"/>
    <lineage>
        <taxon>Bacteria</taxon>
        <taxon>Bacillati</taxon>
        <taxon>Bacillota</taxon>
        <taxon>Bacilli</taxon>
        <taxon>Lactobacillales</taxon>
        <taxon>Enterococcaceae</taxon>
        <taxon>Vagococcus</taxon>
    </lineage>
</organism>
<name>A0A4S3B4E7_9ENTE</name>
<dbReference type="InterPro" id="IPR000182">
    <property type="entry name" value="GNAT_dom"/>
</dbReference>
<dbReference type="InterPro" id="IPR045039">
    <property type="entry name" value="NSI-like"/>
</dbReference>
<dbReference type="Proteomes" id="UP000310506">
    <property type="component" value="Unassembled WGS sequence"/>
</dbReference>
<keyword evidence="1 4" id="KW-0808">Transferase</keyword>
<sequence length="132" mass="14858">MYTYQEGVPKEIDKIAQLYQRLEWDKVGLTSVELEQMFRGSWLVLSVYDGAKLIGTGRILSDGVITGLICGVGVDPDYQGEGVGGKIVNYLVDKLVDARIYPQLLCEAYLEDFYKTLGFETFTVGMNYPIQR</sequence>
<dbReference type="InterPro" id="IPR016181">
    <property type="entry name" value="Acyl_CoA_acyltransferase"/>
</dbReference>
<reference evidence="4 5" key="1">
    <citation type="submission" date="2019-01" db="EMBL/GenBank/DDBJ databases">
        <title>Vagococcus silagei sp. nov. isolated from brewer's grain.</title>
        <authorList>
            <person name="Guu J.-R."/>
        </authorList>
    </citation>
    <scope>NUCLEOTIDE SEQUENCE [LARGE SCALE GENOMIC DNA]</scope>
    <source>
        <strain evidence="4 5">2B-2</strain>
    </source>
</reference>